<dbReference type="InterPro" id="IPR022209">
    <property type="entry name" value="CWC25"/>
</dbReference>
<comment type="similarity">
    <text evidence="2">Belongs to the CWC25 family.</text>
</comment>
<protein>
    <submittedName>
        <fullName evidence="9">Coiled-coil domain-containing protein 49</fullName>
    </submittedName>
</protein>
<feature type="compositionally biased region" description="Basic and acidic residues" evidence="8">
    <location>
        <begin position="454"/>
        <end position="468"/>
    </location>
</feature>
<feature type="compositionally biased region" description="Basic residues" evidence="8">
    <location>
        <begin position="223"/>
        <end position="243"/>
    </location>
</feature>
<keyword evidence="6" id="KW-0508">mRNA splicing</keyword>
<evidence type="ECO:0000256" key="8">
    <source>
        <dbReference type="SAM" id="MobiDB-lite"/>
    </source>
</evidence>
<organism evidence="9 10">
    <name type="scientific">Danaus plexippus plexippus</name>
    <dbReference type="NCBI Taxonomy" id="278856"/>
    <lineage>
        <taxon>Eukaryota</taxon>
        <taxon>Metazoa</taxon>
        <taxon>Ecdysozoa</taxon>
        <taxon>Arthropoda</taxon>
        <taxon>Hexapoda</taxon>
        <taxon>Insecta</taxon>
        <taxon>Pterygota</taxon>
        <taxon>Neoptera</taxon>
        <taxon>Endopterygota</taxon>
        <taxon>Lepidoptera</taxon>
        <taxon>Glossata</taxon>
        <taxon>Ditrysia</taxon>
        <taxon>Papilionoidea</taxon>
        <taxon>Nymphalidae</taxon>
        <taxon>Danainae</taxon>
        <taxon>Danaini</taxon>
        <taxon>Danaina</taxon>
        <taxon>Danaus</taxon>
        <taxon>Danaus</taxon>
    </lineage>
</organism>
<feature type="region of interest" description="Disordered" evidence="8">
    <location>
        <begin position="1"/>
        <end position="69"/>
    </location>
</feature>
<evidence type="ECO:0000256" key="2">
    <source>
        <dbReference type="ARBA" id="ARBA00006695"/>
    </source>
</evidence>
<comment type="caution">
    <text evidence="9">The sequence shown here is derived from an EMBL/GenBank/DDBJ whole genome shotgun (WGS) entry which is preliminary data.</text>
</comment>
<dbReference type="eggNOG" id="KOG3869">
    <property type="taxonomic scope" value="Eukaryota"/>
</dbReference>
<evidence type="ECO:0000256" key="1">
    <source>
        <dbReference type="ARBA" id="ARBA00004123"/>
    </source>
</evidence>
<reference evidence="9 10" key="1">
    <citation type="journal article" date="2011" name="Cell">
        <title>The monarch butterfly genome yields insights into long-distance migration.</title>
        <authorList>
            <person name="Zhan S."/>
            <person name="Merlin C."/>
            <person name="Boore J.L."/>
            <person name="Reppert S.M."/>
        </authorList>
    </citation>
    <scope>NUCLEOTIDE SEQUENCE [LARGE SCALE GENOMIC DNA]</scope>
    <source>
        <strain evidence="9">F-2</strain>
    </source>
</reference>
<dbReference type="OrthoDB" id="21123at2759"/>
<comment type="subcellular location">
    <subcellularLocation>
        <location evidence="1">Nucleus</location>
    </subcellularLocation>
</comment>
<feature type="compositionally biased region" description="Polar residues" evidence="8">
    <location>
        <begin position="56"/>
        <end position="68"/>
    </location>
</feature>
<evidence type="ECO:0000256" key="3">
    <source>
        <dbReference type="ARBA" id="ARBA00022664"/>
    </source>
</evidence>
<evidence type="ECO:0000313" key="10">
    <source>
        <dbReference type="Proteomes" id="UP000007151"/>
    </source>
</evidence>
<feature type="compositionally biased region" description="Basic and acidic residues" evidence="8">
    <location>
        <begin position="305"/>
        <end position="314"/>
    </location>
</feature>
<feature type="compositionally biased region" description="Low complexity" evidence="8">
    <location>
        <begin position="211"/>
        <end position="222"/>
    </location>
</feature>
<gene>
    <name evidence="9" type="ORF">KGM_211174</name>
</gene>
<dbReference type="Pfam" id="PF10197">
    <property type="entry name" value="Cir_N"/>
    <property type="match status" value="1"/>
</dbReference>
<keyword evidence="3" id="KW-0507">mRNA processing</keyword>
<keyword evidence="4" id="KW-0747">Spliceosome</keyword>
<feature type="compositionally biased region" description="Basic and acidic residues" evidence="8">
    <location>
        <begin position="402"/>
        <end position="422"/>
    </location>
</feature>
<keyword evidence="10" id="KW-1185">Reference proteome</keyword>
<dbReference type="InterPro" id="IPR019339">
    <property type="entry name" value="CIR_N_dom"/>
</dbReference>
<sequence>MGGGDLNTKKAWHPSNLKNQERVWKAEQAAAAEKKRIEELERERAQERDREELNALSRQNVNTNTTQENRLHWMYDKPDKQVQQEDYLLGKAIDKNYDQGDKQDQNEIPAVSRRVVGSSMMTAGGDVQVDLARKLREDPLLLVKERERAARAALLNNPIQRRKLTELLRKEQEKKILKKKSKKSNIDELLASKLSALAGEKSMNLAKLLDSDSSSSDSSSSSSRKKKTKKKKKKMSKHKSKKHQGSDSDEKQEKSKKSKDKKKHKDRKDKNDDSDAGTISKREKYHNDLKFDDKKYPSSMKRKSHVDSDGEPQRKSRKSLKEVSPYQKRNESYSQDRYRRSSGDRNRSRRETENDDRRNSDRRGPSRSRSRYDQKTPRDNQRSELSQDEKAAKLAAMVQAGAEREIQRGRRVAEQLAEKAAEDTTTLPRSSHKNQARTLPDSLESRIHSNRHNIQRDKRHMNEHFARR</sequence>
<dbReference type="GO" id="GO:0000398">
    <property type="term" value="P:mRNA splicing, via spliceosome"/>
    <property type="evidence" value="ECO:0007669"/>
    <property type="project" value="TreeGrafter"/>
</dbReference>
<evidence type="ECO:0000256" key="7">
    <source>
        <dbReference type="ARBA" id="ARBA00023242"/>
    </source>
</evidence>
<keyword evidence="5" id="KW-0175">Coiled coil</keyword>
<dbReference type="AlphaFoldDB" id="A0A212FA75"/>
<feature type="region of interest" description="Disordered" evidence="8">
    <location>
        <begin position="209"/>
        <end position="468"/>
    </location>
</feature>
<dbReference type="EMBL" id="AGBW02009514">
    <property type="protein sequence ID" value="OWR50628.1"/>
    <property type="molecule type" value="Genomic_DNA"/>
</dbReference>
<proteinExistence type="inferred from homology"/>
<evidence type="ECO:0000256" key="5">
    <source>
        <dbReference type="ARBA" id="ARBA00023054"/>
    </source>
</evidence>
<dbReference type="PANTHER" id="PTHR16196:SF0">
    <property type="entry name" value="PRE-MRNA-SPLICING FACTOR CWC25 HOMOLOG"/>
    <property type="match status" value="1"/>
</dbReference>
<accession>A0A212FA75</accession>
<evidence type="ECO:0000256" key="6">
    <source>
        <dbReference type="ARBA" id="ARBA00023187"/>
    </source>
</evidence>
<evidence type="ECO:0000256" key="4">
    <source>
        <dbReference type="ARBA" id="ARBA00022728"/>
    </source>
</evidence>
<keyword evidence="7" id="KW-0539">Nucleus</keyword>
<dbReference type="InterPro" id="IPR051376">
    <property type="entry name" value="CWC25_splicing_factor"/>
</dbReference>
<dbReference type="KEGG" id="dpl:KGM_211174"/>
<dbReference type="Proteomes" id="UP000007151">
    <property type="component" value="Unassembled WGS sequence"/>
</dbReference>
<name>A0A212FA75_DANPL</name>
<feature type="compositionally biased region" description="Basic residues" evidence="8">
    <location>
        <begin position="256"/>
        <end position="267"/>
    </location>
</feature>
<feature type="compositionally biased region" description="Basic and acidic residues" evidence="8">
    <location>
        <begin position="32"/>
        <end position="53"/>
    </location>
</feature>
<evidence type="ECO:0000313" key="9">
    <source>
        <dbReference type="EMBL" id="OWR50628.1"/>
    </source>
</evidence>
<dbReference type="Pfam" id="PF12542">
    <property type="entry name" value="CWC25"/>
    <property type="match status" value="1"/>
</dbReference>
<feature type="compositionally biased region" description="Basic and acidic residues" evidence="8">
    <location>
        <begin position="244"/>
        <end position="255"/>
    </location>
</feature>
<dbReference type="STRING" id="278856.A0A212FA75"/>
<dbReference type="GO" id="GO:0005684">
    <property type="term" value="C:U2-type spliceosomal complex"/>
    <property type="evidence" value="ECO:0007669"/>
    <property type="project" value="TreeGrafter"/>
</dbReference>
<feature type="compositionally biased region" description="Basic and acidic residues" evidence="8">
    <location>
        <begin position="328"/>
        <end position="392"/>
    </location>
</feature>
<dbReference type="SMART" id="SM01083">
    <property type="entry name" value="Cir_N"/>
    <property type="match status" value="1"/>
</dbReference>
<dbReference type="PANTHER" id="PTHR16196">
    <property type="entry name" value="CELL CYCLE CONTROL PROTEIN CWF25"/>
    <property type="match status" value="1"/>
</dbReference>
<feature type="compositionally biased region" description="Basic and acidic residues" evidence="8">
    <location>
        <begin position="280"/>
        <end position="296"/>
    </location>
</feature>